<feature type="non-terminal residue" evidence="1">
    <location>
        <position position="39"/>
    </location>
</feature>
<proteinExistence type="predicted"/>
<reference evidence="1" key="1">
    <citation type="submission" date="2018-05" db="EMBL/GenBank/DDBJ databases">
        <authorList>
            <person name="Lanie J.A."/>
            <person name="Ng W.-L."/>
            <person name="Kazmierczak K.M."/>
            <person name="Andrzejewski T.M."/>
            <person name="Davidsen T.M."/>
            <person name="Wayne K.J."/>
            <person name="Tettelin H."/>
            <person name="Glass J.I."/>
            <person name="Rusch D."/>
            <person name="Podicherti R."/>
            <person name="Tsui H.-C.T."/>
            <person name="Winkler M.E."/>
        </authorList>
    </citation>
    <scope>NUCLEOTIDE SEQUENCE</scope>
</reference>
<gene>
    <name evidence="1" type="ORF">METZ01_LOCUS394621</name>
</gene>
<dbReference type="EMBL" id="UINC01149348">
    <property type="protein sequence ID" value="SVD41767.1"/>
    <property type="molecule type" value="Genomic_DNA"/>
</dbReference>
<organism evidence="1">
    <name type="scientific">marine metagenome</name>
    <dbReference type="NCBI Taxonomy" id="408172"/>
    <lineage>
        <taxon>unclassified sequences</taxon>
        <taxon>metagenomes</taxon>
        <taxon>ecological metagenomes</taxon>
    </lineage>
</organism>
<accession>A0A382V5Q9</accession>
<sequence>MVNSSHRFETLLKISHELNYTDDLDSVLERILAEARSLT</sequence>
<evidence type="ECO:0000313" key="1">
    <source>
        <dbReference type="EMBL" id="SVD41767.1"/>
    </source>
</evidence>
<protein>
    <submittedName>
        <fullName evidence="1">Uncharacterized protein</fullName>
    </submittedName>
</protein>
<name>A0A382V5Q9_9ZZZZ</name>
<dbReference type="AlphaFoldDB" id="A0A382V5Q9"/>